<dbReference type="STRING" id="446470.Snas_3599"/>
<dbReference type="EMBL" id="CP001778">
    <property type="protein sequence ID" value="ADD43259.1"/>
    <property type="molecule type" value="Genomic_DNA"/>
</dbReference>
<accession>D3PWN7</accession>
<evidence type="ECO:0008006" key="3">
    <source>
        <dbReference type="Google" id="ProtNLM"/>
    </source>
</evidence>
<protein>
    <recommendedName>
        <fullName evidence="3">Orc1-like AAA ATPase domain-containing protein</fullName>
    </recommendedName>
</protein>
<name>D3PWN7_STANL</name>
<dbReference type="HOGENOM" id="CLU_395817_0_0_11"/>
<dbReference type="RefSeq" id="WP_013018830.1">
    <property type="nucleotide sequence ID" value="NC_013947.1"/>
</dbReference>
<keyword evidence="2" id="KW-1185">Reference proteome</keyword>
<dbReference type="InterPro" id="IPR027417">
    <property type="entry name" value="P-loop_NTPase"/>
</dbReference>
<dbReference type="eggNOG" id="COG2319">
    <property type="taxonomic scope" value="Bacteria"/>
</dbReference>
<dbReference type="OrthoDB" id="218695at2"/>
<sequence>MATKRGESLARSLEALGSGYGVEHISEPTMAQLRRIDEFAFETKNLVRIIHVISHGEVDGQDQLHLVARNGFGYRTNMTSLCRSLADLAGEYGHILLVLDLCHAGTAVRDLTHRQFGDRLWVAAAAGADRETWDGVFTQAFADTLMQIAKQRSVEGTADQHVFDPSAPYVSMAFVRSRVVENLVKLWPEKAASRAPDPWFHGAFSKGDGGVQGVPFFANPRFDPLARDAVTARQRISSGLHEYLDIAHFQDRVGTHFTGRRTLLTELGNWRADRDTNTPVRLIVGGAGVGKSSVLGVIVLTGHPHVAKRPEFHKQLAELRRRLPSEFSQEFTEPIAAVHARQLRTDDVVGSLMDQLYGQSGGPKAKPPDSTVGNFISWLRTTQHPPLLIVDAIDEAADSLDLIRRLIIPLTRTAVHFGAVRLLLALRTVDEQQRRLAKEIASIASAGDDRTIKLHDIDLSEPAELHRDLRRFLIETLETDDNRAWRQARVASVAQHVATQLTRSPEGDWGAFLVAVLFSQYLLRQTEHDLDAALQTIPRTLPEVLELDLAMGNARRRQQRRAVLAALAHVKGAGMPSHLVHLLAQQVFGGGDNLDTATLLTDPQDLKVYLRTSVDTNNTTLFRLFHQALVDHLLAYPRRSAHEGLHT</sequence>
<evidence type="ECO:0000313" key="2">
    <source>
        <dbReference type="Proteomes" id="UP000000844"/>
    </source>
</evidence>
<organism evidence="1 2">
    <name type="scientific">Stackebrandtia nassauensis (strain DSM 44728 / CIP 108903 / NRRL B-16338 / NBRC 102104 / LLR-40K-21)</name>
    <dbReference type="NCBI Taxonomy" id="446470"/>
    <lineage>
        <taxon>Bacteria</taxon>
        <taxon>Bacillati</taxon>
        <taxon>Actinomycetota</taxon>
        <taxon>Actinomycetes</taxon>
        <taxon>Glycomycetales</taxon>
        <taxon>Glycomycetaceae</taxon>
        <taxon>Stackebrandtia</taxon>
    </lineage>
</organism>
<dbReference type="AlphaFoldDB" id="D3PWN7"/>
<gene>
    <name evidence="1" type="ordered locus">Snas_3599</name>
</gene>
<proteinExistence type="predicted"/>
<dbReference type="Gene3D" id="3.40.50.300">
    <property type="entry name" value="P-loop containing nucleotide triphosphate hydrolases"/>
    <property type="match status" value="1"/>
</dbReference>
<dbReference type="Proteomes" id="UP000000844">
    <property type="component" value="Chromosome"/>
</dbReference>
<dbReference type="KEGG" id="sna:Snas_3599"/>
<reference evidence="1 2" key="1">
    <citation type="journal article" date="2009" name="Stand. Genomic Sci.">
        <title>Complete genome sequence of Stackebrandtia nassauensis type strain (LLR-40K-21).</title>
        <authorList>
            <person name="Munk C."/>
            <person name="Lapidus A."/>
            <person name="Copeland A."/>
            <person name="Jando M."/>
            <person name="Mayilraj S."/>
            <person name="Glavina Del Rio T."/>
            <person name="Nolan M."/>
            <person name="Chen F."/>
            <person name="Lucas S."/>
            <person name="Tice H."/>
            <person name="Cheng J.F."/>
            <person name="Han C."/>
            <person name="Detter J.C."/>
            <person name="Bruce D."/>
            <person name="Goodwin L."/>
            <person name="Chain P."/>
            <person name="Pitluck S."/>
            <person name="Goker M."/>
            <person name="Ovchinikova G."/>
            <person name="Pati A."/>
            <person name="Ivanova N."/>
            <person name="Mavromatis K."/>
            <person name="Chen A."/>
            <person name="Palaniappan K."/>
            <person name="Land M."/>
            <person name="Hauser L."/>
            <person name="Chang Y.J."/>
            <person name="Jeffries C.D."/>
            <person name="Bristow J."/>
            <person name="Eisen J.A."/>
            <person name="Markowitz V."/>
            <person name="Hugenholtz P."/>
            <person name="Kyrpides N.C."/>
            <person name="Klenk H.P."/>
        </authorList>
    </citation>
    <scope>NUCLEOTIDE SEQUENCE [LARGE SCALE GENOMIC DNA]</scope>
    <source>
        <strain evidence="2">DSM 44728 / CIP 108903 / NRRL B-16338 / NBRC 102104 / LLR-40K-21</strain>
    </source>
</reference>
<evidence type="ECO:0000313" key="1">
    <source>
        <dbReference type="EMBL" id="ADD43259.1"/>
    </source>
</evidence>